<evidence type="ECO:0000313" key="3">
    <source>
        <dbReference type="Proteomes" id="UP000473574"/>
    </source>
</evidence>
<protein>
    <recommendedName>
        <fullName evidence="1">Baseplate protein J-like barrel domain-containing protein</fullName>
    </recommendedName>
</protein>
<proteinExistence type="predicted"/>
<sequence>MAFEPKSFSQLFTEMRDRTPASISDFETGSVARTLYETFAYEMALLYEQMHRVYLSGFVETATGIHLERVVAVLGIQRGEPDFATGLVTFERDLGIDETLEIPLGFVVTTSEDADTVKKSYQTVETKQLGPTDNQVQVRVQAIAPGDSEATAANTIEVMPQPLSGIKTVTNEQPIRFTGKHRETDDDLRARAKTALLATSGANVTTVENAIFNLPGVKEVQVRENFHFARGQVTLTPDPETTTETTTEITIPRGTELVLDPGGNRFKTRTLVRLSPNPDPESSQKVDVEAVVRGEAGQVDAAAPWQPLELDGGVVVTIRNDNAIVLKDFGLIEVFVDGVDFTNPTQVQALETAIDRSRAAGIYVLPKPAQAIQLDGVFLVEPTPGRRWSTEERQTLEQQLQADLTEHLQQQSMGQPLLMSQLTQTLLSPAAVNDLVDFTLTTTLTAAPAQTHDAATKRLEADIHEKFEPRHLRVATEIKPLIVQVYIQATGLTDELHRSIEDVLQTFFNRLRPAQAIQRQRLIQQLEAVAPDQNFEATVELVPQFWADMADNNTSNAIPVSLVEQAELGLAFIYEHDLDISGALKLTVAPKATVADKRAIQAEVEQQLSAYLTGLQPEQNVDMGQLANLASEVKGVLGVNWRQDDVQVWRSTGEMRTLQADRLDGNEIRVDQFERPRLATEFAIATDIQTIPISITNLTLHFNITGTPFDNQAALETAIQQTLKTHLPDFVPQLTKFEPAQSLAYDSFKTDIFNAIGTHINSLDRADIQTAPDAPDAAELAEQTKALLQGSNYTLAILGLFPPGGDILIRLTERAVLQPLTAEAITITIDWPLSTP</sequence>
<evidence type="ECO:0000313" key="2">
    <source>
        <dbReference type="EMBL" id="NEZ62076.1"/>
    </source>
</evidence>
<dbReference type="Pfam" id="PF04865">
    <property type="entry name" value="Baseplate_J"/>
    <property type="match status" value="1"/>
</dbReference>
<name>A0A6M0S110_9CYAN</name>
<dbReference type="InterPro" id="IPR006949">
    <property type="entry name" value="Barrel_Baseplate_J-like"/>
</dbReference>
<reference evidence="2 3" key="1">
    <citation type="journal article" date="2020" name="Microb. Ecol.">
        <title>Ecogenomics of the Marine Benthic Filamentous Cyanobacterium Adonisia.</title>
        <authorList>
            <person name="Walter J.M."/>
            <person name="Coutinho F.H."/>
            <person name="Leomil L."/>
            <person name="Hargreaves P.I."/>
            <person name="Campeao M.E."/>
            <person name="Vieira V.V."/>
            <person name="Silva B.S."/>
            <person name="Fistarol G.O."/>
            <person name="Salomon P.S."/>
            <person name="Sawabe T."/>
            <person name="Mino S."/>
            <person name="Hosokawa M."/>
            <person name="Miyashita H."/>
            <person name="Maruyama F."/>
            <person name="van Verk M.C."/>
            <person name="Dutilh B.E."/>
            <person name="Thompson C.C."/>
            <person name="Thompson F.L."/>
        </authorList>
    </citation>
    <scope>NUCLEOTIDE SEQUENCE [LARGE SCALE GENOMIC DNA]</scope>
    <source>
        <strain evidence="2 3">CCMR0082</strain>
    </source>
</reference>
<dbReference type="AlphaFoldDB" id="A0A6M0S110"/>
<evidence type="ECO:0000259" key="1">
    <source>
        <dbReference type="Pfam" id="PF04865"/>
    </source>
</evidence>
<dbReference type="Proteomes" id="UP000473574">
    <property type="component" value="Unassembled WGS sequence"/>
</dbReference>
<feature type="domain" description="Baseplate protein J-like barrel" evidence="1">
    <location>
        <begin position="88"/>
        <end position="175"/>
    </location>
</feature>
<dbReference type="RefSeq" id="WP_163660249.1">
    <property type="nucleotide sequence ID" value="NZ_QZCE01000001.1"/>
</dbReference>
<organism evidence="2 3">
    <name type="scientific">Adonisia turfae CCMR0082</name>
    <dbReference type="NCBI Taxonomy" id="2304604"/>
    <lineage>
        <taxon>Bacteria</taxon>
        <taxon>Bacillati</taxon>
        <taxon>Cyanobacteriota</taxon>
        <taxon>Adonisia</taxon>
        <taxon>Adonisia turfae</taxon>
    </lineage>
</organism>
<accession>A0A6M0S110</accession>
<dbReference type="EMBL" id="QZCE01000001">
    <property type="protein sequence ID" value="NEZ62076.1"/>
    <property type="molecule type" value="Genomic_DNA"/>
</dbReference>
<gene>
    <name evidence="2" type="ORF">D0962_04685</name>
</gene>
<comment type="caution">
    <text evidence="2">The sequence shown here is derived from an EMBL/GenBank/DDBJ whole genome shotgun (WGS) entry which is preliminary data.</text>
</comment>